<comment type="caution">
    <text evidence="2">The sequence shown here is derived from an EMBL/GenBank/DDBJ whole genome shotgun (WGS) entry which is preliminary data.</text>
</comment>
<dbReference type="EMBL" id="JARLKZ010000006">
    <property type="protein sequence ID" value="MEC0240383.1"/>
    <property type="molecule type" value="Genomic_DNA"/>
</dbReference>
<dbReference type="Proteomes" id="UP001344632">
    <property type="component" value="Unassembled WGS sequence"/>
</dbReference>
<dbReference type="SUPFAM" id="SSF55729">
    <property type="entry name" value="Acyl-CoA N-acyltransferases (Nat)"/>
    <property type="match status" value="1"/>
</dbReference>
<name>A0ABU6GME0_9BACL</name>
<dbReference type="RefSeq" id="WP_326088055.1">
    <property type="nucleotide sequence ID" value="NZ_JARLKZ010000006.1"/>
</dbReference>
<organism evidence="2 3">
    <name type="scientific">Paenibacillus dokdonensis</name>
    <dbReference type="NCBI Taxonomy" id="2567944"/>
    <lineage>
        <taxon>Bacteria</taxon>
        <taxon>Bacillati</taxon>
        <taxon>Bacillota</taxon>
        <taxon>Bacilli</taxon>
        <taxon>Bacillales</taxon>
        <taxon>Paenibacillaceae</taxon>
        <taxon>Paenibacillus</taxon>
    </lineage>
</organism>
<keyword evidence="3" id="KW-1185">Reference proteome</keyword>
<feature type="domain" description="N-acetyltransferase" evidence="1">
    <location>
        <begin position="136"/>
        <end position="288"/>
    </location>
</feature>
<dbReference type="PROSITE" id="PS51186">
    <property type="entry name" value="GNAT"/>
    <property type="match status" value="1"/>
</dbReference>
<accession>A0ABU6GME0</accession>
<dbReference type="InterPro" id="IPR016181">
    <property type="entry name" value="Acyl_CoA_acyltransferase"/>
</dbReference>
<dbReference type="CDD" id="cd04301">
    <property type="entry name" value="NAT_SF"/>
    <property type="match status" value="1"/>
</dbReference>
<gene>
    <name evidence="2" type="ORF">P4H66_11025</name>
</gene>
<proteinExistence type="predicted"/>
<evidence type="ECO:0000259" key="1">
    <source>
        <dbReference type="PROSITE" id="PS51186"/>
    </source>
</evidence>
<evidence type="ECO:0000313" key="2">
    <source>
        <dbReference type="EMBL" id="MEC0240383.1"/>
    </source>
</evidence>
<dbReference type="Gene3D" id="3.40.630.30">
    <property type="match status" value="1"/>
</dbReference>
<sequence length="288" mass="33002">MEQYRLEQADKNSFAVHQVIYSKADIEMWYDWNTRLNDTKFTDQCFWIMCGDDRIGGVVKMDDTVMFPFVIPPFSDRQQMWRVLLKCCKDISNINGVLQDDVDILQSLGFKVNVIRQVMCCPTGTSKKPVLPAGFSLYMLEDSFDITKIKEVMKEGYRGGIDYEIYGVPDDEKIMEDISYLLQVYKHRNLSIYVVNEQNQEIVGLCIAGISKNMPLGFAEIGELCVVPQYRNKGIAEFMLNYIKDSASAYTEVVKLCITVGNYAEILYSKAGFQAGPRFAKMTKRSMQ</sequence>
<protein>
    <submittedName>
        <fullName evidence="2">GNAT family N-acetyltransferase</fullName>
    </submittedName>
</protein>
<dbReference type="Pfam" id="PF13508">
    <property type="entry name" value="Acetyltransf_7"/>
    <property type="match status" value="1"/>
</dbReference>
<dbReference type="InterPro" id="IPR000182">
    <property type="entry name" value="GNAT_dom"/>
</dbReference>
<evidence type="ECO:0000313" key="3">
    <source>
        <dbReference type="Proteomes" id="UP001344632"/>
    </source>
</evidence>
<reference evidence="2 3" key="1">
    <citation type="submission" date="2023-03" db="EMBL/GenBank/DDBJ databases">
        <title>Bacillus Genome Sequencing.</title>
        <authorList>
            <person name="Dunlap C."/>
        </authorList>
    </citation>
    <scope>NUCLEOTIDE SEQUENCE [LARGE SCALE GENOMIC DNA]</scope>
    <source>
        <strain evidence="2 3">BD-525</strain>
    </source>
</reference>